<gene>
    <name evidence="2" type="ORF">GPM918_LOCUS7376</name>
    <name evidence="3" type="ORF">OVA965_LOCUS24607</name>
    <name evidence="4" type="ORF">SRO942_LOCUS7376</name>
    <name evidence="5" type="ORF">TMI583_LOCUS25325</name>
</gene>
<dbReference type="EMBL" id="CAJOBC010001205">
    <property type="protein sequence ID" value="CAF3663250.1"/>
    <property type="molecule type" value="Genomic_DNA"/>
</dbReference>
<evidence type="ECO:0000313" key="4">
    <source>
        <dbReference type="EMBL" id="CAF3663250.1"/>
    </source>
</evidence>
<reference evidence="2" key="1">
    <citation type="submission" date="2021-02" db="EMBL/GenBank/DDBJ databases">
        <authorList>
            <person name="Nowell W R."/>
        </authorList>
    </citation>
    <scope>NUCLEOTIDE SEQUENCE</scope>
</reference>
<dbReference type="Proteomes" id="UP000681722">
    <property type="component" value="Unassembled WGS sequence"/>
</dbReference>
<evidence type="ECO:0000313" key="5">
    <source>
        <dbReference type="EMBL" id="CAF4022943.1"/>
    </source>
</evidence>
<feature type="compositionally biased region" description="Basic and acidic residues" evidence="1">
    <location>
        <begin position="131"/>
        <end position="147"/>
    </location>
</feature>
<dbReference type="Proteomes" id="UP000663829">
    <property type="component" value="Unassembled WGS sequence"/>
</dbReference>
<dbReference type="Proteomes" id="UP000677228">
    <property type="component" value="Unassembled WGS sequence"/>
</dbReference>
<sequence>MLKTPRKQAVSLLKVHDEIKTLTNENMILQPIKKERNNKQIESNLSGEIRRSSRVRKLYPEMPSYTIDADTPEKPKQQRRRMIKSTKDPDGDNSATFRLWFPRTNDDERRHGIETRNKGHKVVLYNPKTKWNGDDKEMTDKKTIDAN</sequence>
<dbReference type="EMBL" id="CAJNOK010014896">
    <property type="protein sequence ID" value="CAF1214307.1"/>
    <property type="molecule type" value="Genomic_DNA"/>
</dbReference>
<evidence type="ECO:0000313" key="2">
    <source>
        <dbReference type="EMBL" id="CAF0876432.1"/>
    </source>
</evidence>
<accession>A0A813XPW8</accession>
<evidence type="ECO:0000256" key="1">
    <source>
        <dbReference type="SAM" id="MobiDB-lite"/>
    </source>
</evidence>
<dbReference type="EMBL" id="CAJNOQ010001205">
    <property type="protein sequence ID" value="CAF0876432.1"/>
    <property type="molecule type" value="Genomic_DNA"/>
</dbReference>
<proteinExistence type="predicted"/>
<comment type="caution">
    <text evidence="2">The sequence shown here is derived from an EMBL/GenBank/DDBJ whole genome shotgun (WGS) entry which is preliminary data.</text>
</comment>
<keyword evidence="6" id="KW-1185">Reference proteome</keyword>
<protein>
    <submittedName>
        <fullName evidence="2">Uncharacterized protein</fullName>
    </submittedName>
</protein>
<dbReference type="EMBL" id="CAJOBA010036430">
    <property type="protein sequence ID" value="CAF4022943.1"/>
    <property type="molecule type" value="Genomic_DNA"/>
</dbReference>
<feature type="region of interest" description="Disordered" evidence="1">
    <location>
        <begin position="59"/>
        <end position="147"/>
    </location>
</feature>
<evidence type="ECO:0000313" key="6">
    <source>
        <dbReference type="Proteomes" id="UP000663829"/>
    </source>
</evidence>
<dbReference type="AlphaFoldDB" id="A0A813XPW8"/>
<evidence type="ECO:0000313" key="3">
    <source>
        <dbReference type="EMBL" id="CAF1214307.1"/>
    </source>
</evidence>
<feature type="compositionally biased region" description="Basic and acidic residues" evidence="1">
    <location>
        <begin position="104"/>
        <end position="117"/>
    </location>
</feature>
<organism evidence="2 6">
    <name type="scientific">Didymodactylos carnosus</name>
    <dbReference type="NCBI Taxonomy" id="1234261"/>
    <lineage>
        <taxon>Eukaryota</taxon>
        <taxon>Metazoa</taxon>
        <taxon>Spiralia</taxon>
        <taxon>Gnathifera</taxon>
        <taxon>Rotifera</taxon>
        <taxon>Eurotatoria</taxon>
        <taxon>Bdelloidea</taxon>
        <taxon>Philodinida</taxon>
        <taxon>Philodinidae</taxon>
        <taxon>Didymodactylos</taxon>
    </lineage>
</organism>
<dbReference type="Proteomes" id="UP000682733">
    <property type="component" value="Unassembled WGS sequence"/>
</dbReference>
<name>A0A813XPW8_9BILA</name>